<dbReference type="EMBL" id="JBDFQZ010000006">
    <property type="protein sequence ID" value="KAK9713210.1"/>
    <property type="molecule type" value="Genomic_DNA"/>
</dbReference>
<evidence type="ECO:0000256" key="6">
    <source>
        <dbReference type="SAM" id="MobiDB-lite"/>
    </source>
</evidence>
<feature type="domain" description="MCAfunc" evidence="7">
    <location>
        <begin position="21"/>
        <end position="162"/>
    </location>
</feature>
<dbReference type="EMBL" id="JBDFQZ010000006">
    <property type="protein sequence ID" value="KAK9713211.1"/>
    <property type="molecule type" value="Genomic_DNA"/>
</dbReference>
<dbReference type="Proteomes" id="UP001443914">
    <property type="component" value="Unassembled WGS sequence"/>
</dbReference>
<dbReference type="PANTHER" id="PTHR46604:SF3">
    <property type="entry name" value="PROTEIN MID1-COMPLEMENTING ACTIVITY 1"/>
    <property type="match status" value="1"/>
</dbReference>
<dbReference type="GO" id="GO:0005262">
    <property type="term" value="F:calcium channel activity"/>
    <property type="evidence" value="ECO:0007669"/>
    <property type="project" value="UniProtKB-ARBA"/>
</dbReference>
<dbReference type="InterPro" id="IPR006461">
    <property type="entry name" value="PLAC_motif_containing"/>
</dbReference>
<organism evidence="8 9">
    <name type="scientific">Saponaria officinalis</name>
    <name type="common">Common soapwort</name>
    <name type="synonym">Lychnis saponaria</name>
    <dbReference type="NCBI Taxonomy" id="3572"/>
    <lineage>
        <taxon>Eukaryota</taxon>
        <taxon>Viridiplantae</taxon>
        <taxon>Streptophyta</taxon>
        <taxon>Embryophyta</taxon>
        <taxon>Tracheophyta</taxon>
        <taxon>Spermatophyta</taxon>
        <taxon>Magnoliopsida</taxon>
        <taxon>eudicotyledons</taxon>
        <taxon>Gunneridae</taxon>
        <taxon>Pentapetalae</taxon>
        <taxon>Caryophyllales</taxon>
        <taxon>Caryophyllaceae</taxon>
        <taxon>Caryophylleae</taxon>
        <taxon>Saponaria</taxon>
    </lineage>
</organism>
<dbReference type="InterPro" id="IPR036537">
    <property type="entry name" value="Adaptor_Cbl_N_dom_sf"/>
</dbReference>
<feature type="region of interest" description="Disordered" evidence="6">
    <location>
        <begin position="232"/>
        <end position="265"/>
    </location>
</feature>
<keyword evidence="5" id="KW-0175">Coiled coil</keyword>
<evidence type="ECO:0000313" key="9">
    <source>
        <dbReference type="Proteomes" id="UP001443914"/>
    </source>
</evidence>
<evidence type="ECO:0000256" key="5">
    <source>
        <dbReference type="SAM" id="Coils"/>
    </source>
</evidence>
<evidence type="ECO:0000256" key="4">
    <source>
        <dbReference type="ARBA" id="ARBA00023136"/>
    </source>
</evidence>
<protein>
    <recommendedName>
        <fullName evidence="7">MCAfunc domain-containing protein</fullName>
    </recommendedName>
</protein>
<evidence type="ECO:0000256" key="1">
    <source>
        <dbReference type="ARBA" id="ARBA00004167"/>
    </source>
</evidence>
<dbReference type="Pfam" id="PF04749">
    <property type="entry name" value="PLAC8"/>
    <property type="match status" value="1"/>
</dbReference>
<comment type="caution">
    <text evidence="8">The sequence shown here is derived from an EMBL/GenBank/DDBJ whole genome shotgun (WGS) entry which is preliminary data.</text>
</comment>
<dbReference type="GO" id="GO:0016020">
    <property type="term" value="C:membrane"/>
    <property type="evidence" value="ECO:0007669"/>
    <property type="project" value="UniProtKB-SubCell"/>
</dbReference>
<accession>A0AAW1K4U7</accession>
<dbReference type="CDD" id="cd21037">
    <property type="entry name" value="MLKL_NTD"/>
    <property type="match status" value="1"/>
</dbReference>
<gene>
    <name evidence="8" type="ORF">RND81_06G012000</name>
</gene>
<keyword evidence="2" id="KW-0812">Transmembrane</keyword>
<dbReference type="GO" id="GO:0007166">
    <property type="term" value="P:cell surface receptor signaling pathway"/>
    <property type="evidence" value="ECO:0007669"/>
    <property type="project" value="InterPro"/>
</dbReference>
<evidence type="ECO:0000256" key="2">
    <source>
        <dbReference type="ARBA" id="ARBA00022692"/>
    </source>
</evidence>
<comment type="subcellular location">
    <subcellularLocation>
        <location evidence="1">Membrane</location>
        <topology evidence="1">Single-pass membrane protein</topology>
    </subcellularLocation>
</comment>
<dbReference type="InterPro" id="IPR059179">
    <property type="entry name" value="MLKL-like_MCAfunc"/>
</dbReference>
<keyword evidence="3" id="KW-1133">Transmembrane helix</keyword>
<dbReference type="Gene3D" id="1.20.930.20">
    <property type="entry name" value="Adaptor protein Cbl, N-terminal domain"/>
    <property type="match status" value="1"/>
</dbReference>
<evidence type="ECO:0000313" key="8">
    <source>
        <dbReference type="EMBL" id="KAK9713211.1"/>
    </source>
</evidence>
<dbReference type="NCBIfam" id="TIGR01571">
    <property type="entry name" value="A_thal_Cys_rich"/>
    <property type="match status" value="1"/>
</dbReference>
<reference evidence="8 9" key="1">
    <citation type="submission" date="2024-03" db="EMBL/GenBank/DDBJ databases">
        <title>WGS assembly of Saponaria officinalis var. Norfolk2.</title>
        <authorList>
            <person name="Jenkins J."/>
            <person name="Shu S."/>
            <person name="Grimwood J."/>
            <person name="Barry K."/>
            <person name="Goodstein D."/>
            <person name="Schmutz J."/>
            <person name="Leebens-Mack J."/>
            <person name="Osbourn A."/>
        </authorList>
    </citation>
    <scope>NUCLEOTIDE SEQUENCE [LARGE SCALE GENOMIC DNA]</scope>
    <source>
        <strain evidence="9">cv. Norfolk2</strain>
        <strain evidence="8">JIC</strain>
        <tissue evidence="8">Leaf</tissue>
    </source>
</reference>
<evidence type="ECO:0000256" key="3">
    <source>
        <dbReference type="ARBA" id="ARBA00022989"/>
    </source>
</evidence>
<feature type="coiled-coil region" evidence="5">
    <location>
        <begin position="186"/>
        <end position="213"/>
    </location>
</feature>
<dbReference type="AlphaFoldDB" id="A0AAW1K4U7"/>
<keyword evidence="4" id="KW-0472">Membrane</keyword>
<evidence type="ECO:0000259" key="7">
    <source>
        <dbReference type="Pfam" id="PF19584"/>
    </source>
</evidence>
<dbReference type="InterPro" id="IPR045766">
    <property type="entry name" value="MCAfunc"/>
</dbReference>
<proteinExistence type="predicted"/>
<dbReference type="PANTHER" id="PTHR46604">
    <property type="entry name" value="PROTEIN MID1-COMPLEMENTING ACTIVITY 1"/>
    <property type="match status" value="1"/>
</dbReference>
<dbReference type="Pfam" id="PF19584">
    <property type="entry name" value="MCAfunc"/>
    <property type="match status" value="1"/>
</dbReference>
<feature type="compositionally biased region" description="Polar residues" evidence="6">
    <location>
        <begin position="245"/>
        <end position="258"/>
    </location>
</feature>
<dbReference type="FunFam" id="1.20.930.20:FF:000003">
    <property type="entry name" value="DNA mismatch repair protein MLH1"/>
    <property type="match status" value="1"/>
</dbReference>
<name>A0AAW1K4U7_SAPOF</name>
<keyword evidence="9" id="KW-1185">Reference proteome</keyword>
<sequence length="411" mass="46905">MADFGLLANVAQLSGLDAVKLISLIVKAANTARMHRKNCRQFANHLKLIGNLLKQLKISELKRYSETREPLEQLEDALRSSYLLVNSCQHRSYLYLLAMGWNIVYQFRKAQNEIDRYLKLVPLITLVDNARFREKLEIIELDQREYTFDEEDQKVQQVILKPDPCNNDTVVLKKSLSCSYPKYTFDEALRKENEKLRMELKRSQANLDVAQCEVIERLLEVTQTATVLCDNEQSSPVKSSKKPIQHSTSDAKCSSDGNSLKKSETFRTDSSFSSTRDLLSRHGSYQHQEWNTDLLDCCAEPCLSLQTLFYPCGTFAKISTVANSRYMSSAAACNDLVAYSLILSCCCYTCYVRGKLRKMLNIKGGMFDDFLSHFMCCCCALVQELREVEIRGVHGHDKTKISPPPPQFMES</sequence>